<keyword evidence="3" id="KW-0479">Metal-binding</keyword>
<evidence type="ECO:0000256" key="2">
    <source>
        <dbReference type="ARBA" id="ARBA00022670"/>
    </source>
</evidence>
<feature type="domain" description="Peptidase M28" evidence="11">
    <location>
        <begin position="697"/>
        <end position="902"/>
    </location>
</feature>
<dbReference type="Gene3D" id="3.40.630.10">
    <property type="entry name" value="Zn peptidases"/>
    <property type="match status" value="1"/>
</dbReference>
<feature type="domain" description="Peptidase M4 C-terminal" evidence="10">
    <location>
        <begin position="347"/>
        <end position="511"/>
    </location>
</feature>
<protein>
    <submittedName>
        <fullName evidence="12">M28 family peptidase</fullName>
    </submittedName>
</protein>
<evidence type="ECO:0000259" key="11">
    <source>
        <dbReference type="Pfam" id="PF04389"/>
    </source>
</evidence>
<dbReference type="InterPro" id="IPR027268">
    <property type="entry name" value="Peptidase_M4/M1_CTD_sf"/>
</dbReference>
<evidence type="ECO:0000256" key="6">
    <source>
        <dbReference type="ARBA" id="ARBA00022833"/>
    </source>
</evidence>
<evidence type="ECO:0000256" key="4">
    <source>
        <dbReference type="ARBA" id="ARBA00022729"/>
    </source>
</evidence>
<keyword evidence="2" id="KW-0645">Protease</keyword>
<name>A0ABT7GWH8_9ACTN</name>
<evidence type="ECO:0000259" key="9">
    <source>
        <dbReference type="Pfam" id="PF01447"/>
    </source>
</evidence>
<dbReference type="Gene3D" id="2.60.120.260">
    <property type="entry name" value="Galactose-binding domain-like"/>
    <property type="match status" value="1"/>
</dbReference>
<keyword evidence="6" id="KW-0862">Zinc</keyword>
<dbReference type="Proteomes" id="UP001223390">
    <property type="component" value="Unassembled WGS sequence"/>
</dbReference>
<dbReference type="CDD" id="cd03876">
    <property type="entry name" value="M28_SGAP_like"/>
    <property type="match status" value="1"/>
</dbReference>
<keyword evidence="5" id="KW-0378">Hydrolase</keyword>
<proteinExistence type="inferred from homology"/>
<reference evidence="12 13" key="1">
    <citation type="submission" date="2023-05" db="EMBL/GenBank/DDBJ databases">
        <title>Sequencing and Assembly of Streptomyces sp. NP73.</title>
        <authorList>
            <person name="Konwar A.N."/>
            <person name="Saikia K."/>
            <person name="Thakur D."/>
        </authorList>
    </citation>
    <scope>NUCLEOTIDE SEQUENCE [LARGE SCALE GENOMIC DNA]</scope>
    <source>
        <strain evidence="12 13">NP73</strain>
    </source>
</reference>
<gene>
    <name evidence="12" type="ORF">QEZ40_002923</name>
</gene>
<evidence type="ECO:0000256" key="8">
    <source>
        <dbReference type="SAM" id="SignalP"/>
    </source>
</evidence>
<dbReference type="EMBL" id="JASITI010000024">
    <property type="protein sequence ID" value="MDK9497978.1"/>
    <property type="molecule type" value="Genomic_DNA"/>
</dbReference>
<comment type="similarity">
    <text evidence="1">Belongs to the peptidase M28 family. M28A subfamily.</text>
</comment>
<organism evidence="12 13">
    <name type="scientific">Streptomyces katrae</name>
    <dbReference type="NCBI Taxonomy" id="68223"/>
    <lineage>
        <taxon>Bacteria</taxon>
        <taxon>Bacillati</taxon>
        <taxon>Actinomycetota</taxon>
        <taxon>Actinomycetes</taxon>
        <taxon>Kitasatosporales</taxon>
        <taxon>Streptomycetaceae</taxon>
        <taxon>Streptomyces</taxon>
    </lineage>
</organism>
<dbReference type="InterPro" id="IPR001570">
    <property type="entry name" value="Peptidase_M4_C_domain"/>
</dbReference>
<dbReference type="PANTHER" id="PTHR33794">
    <property type="entry name" value="BACILLOLYSIN"/>
    <property type="match status" value="1"/>
</dbReference>
<sequence length="1167" mass="119815">MQPTRWTASVAALALTASLAGALAGTASAAQPDPVPPRQSKAERAVAAADAAVRSGLDTLVNSPRQQYERRLVTPWVKDLYSVAYERSYRGLPVVGGDAVVLADGEGRVRALQSASATVIDVSTTPDVDAKAAEASSRRELEKVDKVESSRLVVRLKDDKPVLAWETVLTGRSRTAPSRLHVFVDARTGKVVDRYDDVVAGTGNSKWNGPNPLTIDTTASGGTYSLRDPNRPGLSCADYSTGTVFSKSSDSWGTGNPTSKETGCTDLMFAAQKQWDMLSQWLGRNGVSGNGRSFPGKVGLSDLNAYWDGSSVTIGRNSANEWIAGVDVVAHEYGHAIDSNTPGGTSGQEAGLGEATGDIFGALTEAYINEPAPYDTPDYTVGEVINLQGRGPIRNMYDPPAVNNDPACYSSAIPGTEVHKAAGPLNHWFYLLAEGTSPGGGKPNSSTCNQTTLTGVGVQNAGKIFYGGMLLKTSSMSYKKYRTATLSSAKSLDATCNLFNRTKAAWDAISVPAQSGDPTCTPSGQNDFSLSLNPASGTVRQGGSVTTTVATSTTSGSAQQVTLTATGLPAGVTASFNPATVQSGQSSTLTLSASSNTAPGASTVTVKGQGASLAHTVDYALSVGGTQPDPTAPDISVANVQAHLAQLGTIASQNGGNRRAGSAGYTQSLAYVKGKLQAAGYTVTEQACTSCTYPSNNLIADWPGGPADKTVMFGAHLDGVSAGPGINDNGSGSATLLENALVLAQKNPTMTQHVRFAWWTDEEQGLNGSKFYVNQLTSAQRATIKGYYNFDMVGSPNGGYFINNVNSATAAPLKAYWTSLNLAPEENTEGQGRSDDYSFQQAGIPTSGYAAGASARKTSAQAAKWGGTAGAAYDSCYHSSCDTPSNISATVLDRSADGVAYAIWNTAVGGGTPANDFSIATSPAAGSANPGGSVTSTVNTATVSGSAQTVALSVTGAPSGVTATVSPASVQSGQSATLSVQVAAGTPAGTHTLTVTGTGSATHSTTYTLTIGGGGGTCTPAQVVANGGFESGSAPWSTTSGVITNQAGQAPHGGSYMAWLNGWGSSRTDTASQSLTLPAGCASGRLSFYLHIDTDENENVAYDTFTVSVGGQTLATLSNLDAGSGYTLKSYDVSQFAGQTVVLQFKGVEDQSLQTSFVVDDVTLQTS</sequence>
<keyword evidence="7" id="KW-0482">Metalloprotease</keyword>
<evidence type="ECO:0000256" key="1">
    <source>
        <dbReference type="ARBA" id="ARBA00005957"/>
    </source>
</evidence>
<dbReference type="PANTHER" id="PTHR33794:SF1">
    <property type="entry name" value="BACILLOLYSIN"/>
    <property type="match status" value="1"/>
</dbReference>
<dbReference type="Pfam" id="PF04389">
    <property type="entry name" value="Peptidase_M28"/>
    <property type="match status" value="1"/>
</dbReference>
<evidence type="ECO:0000256" key="5">
    <source>
        <dbReference type="ARBA" id="ARBA00022801"/>
    </source>
</evidence>
<dbReference type="InterPro" id="IPR041756">
    <property type="entry name" value="M28_SGAP-like"/>
</dbReference>
<dbReference type="Gene3D" id="1.10.390.10">
    <property type="entry name" value="Neutral Protease Domain 2"/>
    <property type="match status" value="1"/>
</dbReference>
<feature type="signal peptide" evidence="8">
    <location>
        <begin position="1"/>
        <end position="29"/>
    </location>
</feature>
<feature type="domain" description="Peptidase M4" evidence="9">
    <location>
        <begin position="201"/>
        <end position="337"/>
    </location>
</feature>
<comment type="caution">
    <text evidence="12">The sequence shown here is derived from an EMBL/GenBank/DDBJ whole genome shotgun (WGS) entry which is preliminary data.</text>
</comment>
<dbReference type="SUPFAM" id="SSF55486">
    <property type="entry name" value="Metalloproteases ('zincins'), catalytic domain"/>
    <property type="match status" value="1"/>
</dbReference>
<keyword evidence="4 8" id="KW-0732">Signal</keyword>
<evidence type="ECO:0000256" key="3">
    <source>
        <dbReference type="ARBA" id="ARBA00022723"/>
    </source>
</evidence>
<feature type="chain" id="PRO_5046351634" evidence="8">
    <location>
        <begin position="30"/>
        <end position="1167"/>
    </location>
</feature>
<accession>A0ABT7GWH8</accession>
<dbReference type="InterPro" id="IPR013856">
    <property type="entry name" value="Peptidase_M4_domain"/>
</dbReference>
<dbReference type="CDD" id="cd09597">
    <property type="entry name" value="M4_TLP"/>
    <property type="match status" value="1"/>
</dbReference>
<dbReference type="Pfam" id="PF02868">
    <property type="entry name" value="Peptidase_M4_C"/>
    <property type="match status" value="1"/>
</dbReference>
<evidence type="ECO:0000313" key="13">
    <source>
        <dbReference type="Proteomes" id="UP001223390"/>
    </source>
</evidence>
<dbReference type="InterPro" id="IPR050728">
    <property type="entry name" value="Zinc_Metalloprotease_M4"/>
</dbReference>
<evidence type="ECO:0000256" key="7">
    <source>
        <dbReference type="ARBA" id="ARBA00023049"/>
    </source>
</evidence>
<dbReference type="SUPFAM" id="SSF53187">
    <property type="entry name" value="Zn-dependent exopeptidases"/>
    <property type="match status" value="1"/>
</dbReference>
<dbReference type="Gene3D" id="3.10.450.40">
    <property type="match status" value="1"/>
</dbReference>
<dbReference type="Pfam" id="PF01447">
    <property type="entry name" value="Peptidase_M4"/>
    <property type="match status" value="1"/>
</dbReference>
<evidence type="ECO:0000259" key="10">
    <source>
        <dbReference type="Pfam" id="PF02868"/>
    </source>
</evidence>
<evidence type="ECO:0000313" key="12">
    <source>
        <dbReference type="EMBL" id="MDK9497978.1"/>
    </source>
</evidence>
<keyword evidence="13" id="KW-1185">Reference proteome</keyword>
<dbReference type="InterPro" id="IPR007484">
    <property type="entry name" value="Peptidase_M28"/>
</dbReference>
<dbReference type="Gene3D" id="3.10.170.10">
    <property type="match status" value="1"/>
</dbReference>